<proteinExistence type="predicted"/>
<dbReference type="EMBL" id="MDCJ01000002">
    <property type="protein sequence ID" value="ODS10652.1"/>
    <property type="molecule type" value="Genomic_DNA"/>
</dbReference>
<organism evidence="1 2">
    <name type="scientific">Vibrio scophthalmi</name>
    <dbReference type="NCBI Taxonomy" id="45658"/>
    <lineage>
        <taxon>Bacteria</taxon>
        <taxon>Pseudomonadati</taxon>
        <taxon>Pseudomonadota</taxon>
        <taxon>Gammaproteobacteria</taxon>
        <taxon>Vibrionales</taxon>
        <taxon>Vibrionaceae</taxon>
        <taxon>Vibrio</taxon>
    </lineage>
</organism>
<comment type="caution">
    <text evidence="1">The sequence shown here is derived from an EMBL/GenBank/DDBJ whole genome shotgun (WGS) entry which is preliminary data.</text>
</comment>
<accession>A0A1E3WNT5</accession>
<evidence type="ECO:0000313" key="2">
    <source>
        <dbReference type="Proteomes" id="UP000095131"/>
    </source>
</evidence>
<sequence length="47" mass="5329">MVVEWLTQQSEKPEVDKLSTSVQGATVAYRDAKRSSEEICQSLLCKR</sequence>
<gene>
    <name evidence="1" type="ORF">VSF3289_00911</name>
</gene>
<dbReference type="AlphaFoldDB" id="A0A1E3WNT5"/>
<evidence type="ECO:0000313" key="1">
    <source>
        <dbReference type="EMBL" id="ODS10652.1"/>
    </source>
</evidence>
<protein>
    <submittedName>
        <fullName evidence="1">Uncharacterized protein</fullName>
    </submittedName>
</protein>
<reference evidence="1 2" key="1">
    <citation type="submission" date="2016-08" db="EMBL/GenBank/DDBJ databases">
        <title>Genome sequencing of Vibrio scophthalmi strain FP3289, an isolated from Paralichthys olivaceus.</title>
        <authorList>
            <person name="Han H.-J."/>
        </authorList>
    </citation>
    <scope>NUCLEOTIDE SEQUENCE [LARGE SCALE GENOMIC DNA]</scope>
    <source>
        <strain evidence="1 2">FP3289</strain>
    </source>
</reference>
<name>A0A1E3WNT5_9VIBR</name>
<dbReference type="Proteomes" id="UP000095131">
    <property type="component" value="Unassembled WGS sequence"/>
</dbReference>